<gene>
    <name evidence="5" type="ORF">VP06_09360</name>
</gene>
<comment type="caution">
    <text evidence="5">The sequence shown here is derived from an EMBL/GenBank/DDBJ whole genome shotgun (WGS) entry which is preliminary data.</text>
</comment>
<dbReference type="InterPro" id="IPR003439">
    <property type="entry name" value="ABC_transporter-like_ATP-bd"/>
</dbReference>
<dbReference type="InterPro" id="IPR003593">
    <property type="entry name" value="AAA+_ATPase"/>
</dbReference>
<dbReference type="Pfam" id="PF00005">
    <property type="entry name" value="ABC_tran"/>
    <property type="match status" value="1"/>
</dbReference>
<keyword evidence="1" id="KW-0813">Transport</keyword>
<keyword evidence="2" id="KW-0547">Nucleotide-binding</keyword>
<protein>
    <submittedName>
        <fullName evidence="5">Urea ABC transporter</fullName>
    </submittedName>
</protein>
<evidence type="ECO:0000256" key="1">
    <source>
        <dbReference type="ARBA" id="ARBA00022448"/>
    </source>
</evidence>
<dbReference type="Gene3D" id="3.40.50.300">
    <property type="entry name" value="P-loop containing nucleotide triphosphate hydrolases"/>
    <property type="match status" value="1"/>
</dbReference>
<dbReference type="PANTHER" id="PTHR45772:SF8">
    <property type="entry name" value="HIGH-AFFINITY BRANCHED-CHAIN AMINO ACID TRANSPORT ATP-BINDING PROTEIN"/>
    <property type="match status" value="1"/>
</dbReference>
<dbReference type="GO" id="GO:0016887">
    <property type="term" value="F:ATP hydrolysis activity"/>
    <property type="evidence" value="ECO:0007669"/>
    <property type="project" value="InterPro"/>
</dbReference>
<feature type="domain" description="ABC transporter" evidence="4">
    <location>
        <begin position="19"/>
        <end position="249"/>
    </location>
</feature>
<dbReference type="InterPro" id="IPR027417">
    <property type="entry name" value="P-loop_NTPase"/>
</dbReference>
<accession>A0A0J6SST3</accession>
<keyword evidence="3" id="KW-0067">ATP-binding</keyword>
<reference evidence="5 6" key="1">
    <citation type="submission" date="2015-03" db="EMBL/GenBank/DDBJ databases">
        <title>Genome sequencing of Methylobacterium aquaticum DSM16371 type strain.</title>
        <authorList>
            <person name="Chaudhry V."/>
            <person name="Patil P.B."/>
        </authorList>
    </citation>
    <scope>NUCLEOTIDE SEQUENCE [LARGE SCALE GENOMIC DNA]</scope>
    <source>
        <strain evidence="5 6">DSM 16371</strain>
    </source>
</reference>
<sequence length="252" mass="27163">MSAALPPTGLGGAPLRPLIEARGVTMRFGGVTAVAGVDFTLGEVELRCLIGPNGAGKSTFFKILTGQLKPTEGRIALRDTDITGAEPHAIARLGVGIKTQVPNVFNGLSVRENVFVAAGRRKSLARTRAIVDETLTRLSLTGIADRMVGQLAHGQRQWVEIATVLAQEPELILLDEPAAGMTHEEVHRTAALIREINRTHALIVVEHDMPFIRMIAKTVTVFNQGRILVEDSVDAVLADRRVRDVYLGKQAG</sequence>
<evidence type="ECO:0000259" key="4">
    <source>
        <dbReference type="PROSITE" id="PS50893"/>
    </source>
</evidence>
<organism evidence="5 6">
    <name type="scientific">Methylobacterium aquaticum</name>
    <dbReference type="NCBI Taxonomy" id="270351"/>
    <lineage>
        <taxon>Bacteria</taxon>
        <taxon>Pseudomonadati</taxon>
        <taxon>Pseudomonadota</taxon>
        <taxon>Alphaproteobacteria</taxon>
        <taxon>Hyphomicrobiales</taxon>
        <taxon>Methylobacteriaceae</taxon>
        <taxon>Methylobacterium</taxon>
    </lineage>
</organism>
<evidence type="ECO:0000256" key="2">
    <source>
        <dbReference type="ARBA" id="ARBA00022741"/>
    </source>
</evidence>
<evidence type="ECO:0000256" key="3">
    <source>
        <dbReference type="ARBA" id="ARBA00022840"/>
    </source>
</evidence>
<evidence type="ECO:0000313" key="5">
    <source>
        <dbReference type="EMBL" id="KMO36759.1"/>
    </source>
</evidence>
<dbReference type="RefSeq" id="WP_048463499.1">
    <property type="nucleotide sequence ID" value="NZ_JBNTQU010000012.1"/>
</dbReference>
<name>A0A0J6SST3_9HYPH</name>
<dbReference type="PANTHER" id="PTHR45772">
    <property type="entry name" value="CONSERVED COMPONENT OF ABC TRANSPORTER FOR NATURAL AMINO ACIDS-RELATED"/>
    <property type="match status" value="1"/>
</dbReference>
<dbReference type="CDD" id="cd03219">
    <property type="entry name" value="ABC_Mj1267_LivG_branched"/>
    <property type="match status" value="1"/>
</dbReference>
<dbReference type="PATRIC" id="fig|270351.6.peg.6650"/>
<dbReference type="InterPro" id="IPR051120">
    <property type="entry name" value="ABC_AA/LPS_Transport"/>
</dbReference>
<dbReference type="SUPFAM" id="SSF52540">
    <property type="entry name" value="P-loop containing nucleoside triphosphate hydrolases"/>
    <property type="match status" value="1"/>
</dbReference>
<dbReference type="GO" id="GO:0005524">
    <property type="term" value="F:ATP binding"/>
    <property type="evidence" value="ECO:0007669"/>
    <property type="project" value="UniProtKB-KW"/>
</dbReference>
<evidence type="ECO:0000313" key="6">
    <source>
        <dbReference type="Proteomes" id="UP000035929"/>
    </source>
</evidence>
<dbReference type="EMBL" id="LABX01000065">
    <property type="protein sequence ID" value="KMO36759.1"/>
    <property type="molecule type" value="Genomic_DNA"/>
</dbReference>
<proteinExistence type="predicted"/>
<dbReference type="GO" id="GO:0005886">
    <property type="term" value="C:plasma membrane"/>
    <property type="evidence" value="ECO:0007669"/>
    <property type="project" value="TreeGrafter"/>
</dbReference>
<dbReference type="OrthoDB" id="8215423at2"/>
<dbReference type="Proteomes" id="UP000035929">
    <property type="component" value="Unassembled WGS sequence"/>
</dbReference>
<dbReference type="AlphaFoldDB" id="A0A0J6SST3"/>
<dbReference type="PROSITE" id="PS50893">
    <property type="entry name" value="ABC_TRANSPORTER_2"/>
    <property type="match status" value="1"/>
</dbReference>
<dbReference type="SMART" id="SM00382">
    <property type="entry name" value="AAA"/>
    <property type="match status" value="1"/>
</dbReference>